<evidence type="ECO:0000256" key="6">
    <source>
        <dbReference type="ARBA" id="ARBA00022741"/>
    </source>
</evidence>
<dbReference type="FunFam" id="2.70.150.10:FF:000042">
    <property type="entry name" value="Plasma membrane ATPase"/>
    <property type="match status" value="1"/>
</dbReference>
<dbReference type="PROSITE" id="PS00154">
    <property type="entry name" value="ATPASE_E1_E2"/>
    <property type="match status" value="1"/>
</dbReference>
<dbReference type="SUPFAM" id="SSF81665">
    <property type="entry name" value="Calcium ATPase, transmembrane domain M"/>
    <property type="match status" value="1"/>
</dbReference>
<dbReference type="PRINTS" id="PR00119">
    <property type="entry name" value="CATATPASE"/>
</dbReference>
<dbReference type="PRINTS" id="PR00120">
    <property type="entry name" value="HATPASE"/>
</dbReference>
<evidence type="ECO:0000313" key="14">
    <source>
        <dbReference type="EMBL" id="RZD13825.1"/>
    </source>
</evidence>
<evidence type="ECO:0000256" key="3">
    <source>
        <dbReference type="ARBA" id="ARBA00022553"/>
    </source>
</evidence>
<evidence type="ECO:0000256" key="8">
    <source>
        <dbReference type="ARBA" id="ARBA00022842"/>
    </source>
</evidence>
<keyword evidence="8" id="KW-0460">Magnesium</keyword>
<dbReference type="SMART" id="SM00831">
    <property type="entry name" value="Cation_ATPase_N"/>
    <property type="match status" value="1"/>
</dbReference>
<dbReference type="GO" id="GO:0005524">
    <property type="term" value="F:ATP binding"/>
    <property type="evidence" value="ECO:0007669"/>
    <property type="project" value="UniProtKB-KW"/>
</dbReference>
<dbReference type="InterPro" id="IPR018303">
    <property type="entry name" value="ATPase_P-typ_P_site"/>
</dbReference>
<evidence type="ECO:0000256" key="7">
    <source>
        <dbReference type="ARBA" id="ARBA00022840"/>
    </source>
</evidence>
<dbReference type="NCBIfam" id="TIGR01647">
    <property type="entry name" value="ATPase-IIIA_H"/>
    <property type="match status" value="1"/>
</dbReference>
<dbReference type="GO" id="GO:0120029">
    <property type="term" value="P:proton export across plasma membrane"/>
    <property type="evidence" value="ECO:0007669"/>
    <property type="project" value="InterPro"/>
</dbReference>
<dbReference type="GO" id="GO:0008553">
    <property type="term" value="F:P-type proton-exporting transporter activity"/>
    <property type="evidence" value="ECO:0007669"/>
    <property type="project" value="InterPro"/>
</dbReference>
<dbReference type="InterPro" id="IPR001757">
    <property type="entry name" value="P_typ_ATPase"/>
</dbReference>
<dbReference type="Proteomes" id="UP000320813">
    <property type="component" value="Unassembled WGS sequence"/>
</dbReference>
<dbReference type="InterPro" id="IPR059000">
    <property type="entry name" value="ATPase_P-type_domA"/>
</dbReference>
<protein>
    <submittedName>
        <fullName evidence="14">Plasma-membrane proton-efflux P-type ATPase</fullName>
    </submittedName>
</protein>
<dbReference type="AlphaFoldDB" id="A0A519B960"/>
<feature type="transmembrane region" description="Helical" evidence="12">
    <location>
        <begin position="620"/>
        <end position="641"/>
    </location>
</feature>
<feature type="transmembrane region" description="Helical" evidence="12">
    <location>
        <begin position="694"/>
        <end position="713"/>
    </location>
</feature>
<dbReference type="SUPFAM" id="SSF56784">
    <property type="entry name" value="HAD-like"/>
    <property type="match status" value="1"/>
</dbReference>
<dbReference type="GO" id="GO:0046872">
    <property type="term" value="F:metal ion binding"/>
    <property type="evidence" value="ECO:0007669"/>
    <property type="project" value="UniProtKB-KW"/>
</dbReference>
<feature type="transmembrane region" description="Helical" evidence="12">
    <location>
        <begin position="216"/>
        <end position="237"/>
    </location>
</feature>
<keyword evidence="5" id="KW-0479">Metal-binding</keyword>
<reference evidence="14 15" key="1">
    <citation type="submission" date="2019-01" db="EMBL/GenBank/DDBJ databases">
        <title>Insights into ecological role of a new deltaproteobacterial order Candidatus Sinidesulfobacterales (Sva0485) by metagenomics and metatranscriptomics.</title>
        <authorList>
            <person name="Tan S."/>
            <person name="Liu J."/>
            <person name="Fang Y."/>
            <person name="Hedlund B.P."/>
            <person name="Lian Z.H."/>
            <person name="Huang L.Y."/>
            <person name="Li J.T."/>
            <person name="Huang L.N."/>
            <person name="Li W.J."/>
            <person name="Jiang H.C."/>
            <person name="Dong H.L."/>
            <person name="Shu W.S."/>
        </authorList>
    </citation>
    <scope>NUCLEOTIDE SEQUENCE [LARGE SCALE GENOMIC DNA]</scope>
    <source>
        <strain evidence="14">AP3</strain>
    </source>
</reference>
<feature type="transmembrane region" description="Helical" evidence="12">
    <location>
        <begin position="67"/>
        <end position="83"/>
    </location>
</feature>
<dbReference type="SUPFAM" id="SSF81653">
    <property type="entry name" value="Calcium ATPase, transduction domain A"/>
    <property type="match status" value="1"/>
</dbReference>
<evidence type="ECO:0000256" key="2">
    <source>
        <dbReference type="ARBA" id="ARBA00008804"/>
    </source>
</evidence>
<keyword evidence="9" id="KW-1278">Translocase</keyword>
<proteinExistence type="inferred from homology"/>
<gene>
    <name evidence="14" type="ORF">EVJ47_09130</name>
</gene>
<sequence>MSTSQNSSKGLSNEEAKRLLEQYGPNEITEEHLNPFLLFLKKFWGPIAWMLEAALLLEWAFGKTLNAVIIAFLLTFNAVLGFFHEQKAHGAVELLKKKLQVMARVLRDGSWVMMPARELVPGDYVRLRMGDFAPADMEIEEGHVDVDQSALTGESLPVEKSVKDTIYSGSIIRRGEVSGTVTATGAKSYFGKTTELVKLAKVPSQAEMLIMSIIKYLLVMDGVLVVAILAYAAITGIPMEDMLPFALILLIASVPVALPPTFTLSNAVGSLALSKEGVLTTRLSAVQDSAAMEILCSDKTGTLTLNELTLSTVRPHGDFKEQDLLKMASIASEESTMDAIDKVILDKTKELNVSIPKKTKFIPFDPATKRSEARYEENGKSYAAIKGSPLIIKEFDPTIDWEKESAEFAKRGERTIAVLGGEEGTTPKFYGLLALSDPVRPDSKEVIAKLKDLHVNVKMLTGDNSATAIHIGEKLGINGEVCDYNALKKEGKVELKPEVLNCEVYAGIFPEDKYNLVQALQKGGKEVIGMTGDGVNDAPALKQAQVGIAVSTATDVAKASASLVLTNPGLSGMLGAVETGRRVYQRLFSYISNKIVKTIQIGLFLALGLLIFGIKNFDVQAMPLIILLLIFTNDFVTMSLSTDNVRYSKKPNKWNVRELMEISVAFSIGWLVYIFGVYIWGWKLLDLSRPALDSFIFLGLVYSGHANIFLVREKSFLWHSMPSKPLLIAEFGGLLLATLMAIYGWLIAPVPLIMVLYLIIFTLIFMVALDFIKVPLLKRYI</sequence>
<dbReference type="SFLD" id="SFLDF00027">
    <property type="entry name" value="p-type_atpase"/>
    <property type="match status" value="1"/>
</dbReference>
<keyword evidence="7" id="KW-0067">ATP-binding</keyword>
<dbReference type="Pfam" id="PF00122">
    <property type="entry name" value="E1-E2_ATPase"/>
    <property type="match status" value="1"/>
</dbReference>
<feature type="transmembrane region" description="Helical" evidence="12">
    <location>
        <begin position="595"/>
        <end position="614"/>
    </location>
</feature>
<dbReference type="Pfam" id="PF00702">
    <property type="entry name" value="Hydrolase"/>
    <property type="match status" value="1"/>
</dbReference>
<keyword evidence="10 12" id="KW-1133">Transmembrane helix</keyword>
<evidence type="ECO:0000256" key="5">
    <source>
        <dbReference type="ARBA" id="ARBA00022723"/>
    </source>
</evidence>
<keyword evidence="11 12" id="KW-0472">Membrane</keyword>
<dbReference type="Pfam" id="PF00690">
    <property type="entry name" value="Cation_ATPase_N"/>
    <property type="match status" value="1"/>
</dbReference>
<dbReference type="Gene3D" id="1.20.1110.10">
    <property type="entry name" value="Calcium-transporting ATPase, transmembrane domain"/>
    <property type="match status" value="1"/>
</dbReference>
<dbReference type="SFLD" id="SFLDS00003">
    <property type="entry name" value="Haloacid_Dehalogenase"/>
    <property type="match status" value="1"/>
</dbReference>
<comment type="caution">
    <text evidence="14">The sequence shown here is derived from an EMBL/GenBank/DDBJ whole genome shotgun (WGS) entry which is preliminary data.</text>
</comment>
<dbReference type="NCBIfam" id="TIGR01494">
    <property type="entry name" value="ATPase_P-type"/>
    <property type="match status" value="2"/>
</dbReference>
<evidence type="ECO:0000256" key="12">
    <source>
        <dbReference type="SAM" id="Phobius"/>
    </source>
</evidence>
<dbReference type="FunFam" id="3.40.50.1000:FF:000211">
    <property type="entry name" value="Plasma membrane ATPase"/>
    <property type="match status" value="1"/>
</dbReference>
<dbReference type="SFLD" id="SFLDG00002">
    <property type="entry name" value="C1.7:_P-type_atpase_like"/>
    <property type="match status" value="1"/>
</dbReference>
<evidence type="ECO:0000256" key="11">
    <source>
        <dbReference type="ARBA" id="ARBA00023136"/>
    </source>
</evidence>
<dbReference type="InterPro" id="IPR023299">
    <property type="entry name" value="ATPase_P-typ_cyto_dom_N"/>
</dbReference>
<dbReference type="InterPro" id="IPR006534">
    <property type="entry name" value="P-type_ATPase_IIIA"/>
</dbReference>
<feature type="transmembrane region" description="Helical" evidence="12">
    <location>
        <begin position="243"/>
        <end position="265"/>
    </location>
</feature>
<keyword evidence="6" id="KW-0547">Nucleotide-binding</keyword>
<organism evidence="14 15">
    <name type="scientific">Candidatus Acidulodesulfobacterium ferriphilum</name>
    <dbReference type="NCBI Taxonomy" id="2597223"/>
    <lineage>
        <taxon>Bacteria</taxon>
        <taxon>Deltaproteobacteria</taxon>
        <taxon>Candidatus Acidulodesulfobacterales</taxon>
        <taxon>Candidatus Acidulodesulfobacterium</taxon>
    </lineage>
</organism>
<dbReference type="InterPro" id="IPR036412">
    <property type="entry name" value="HAD-like_sf"/>
</dbReference>
<dbReference type="GO" id="GO:0016020">
    <property type="term" value="C:membrane"/>
    <property type="evidence" value="ECO:0007669"/>
    <property type="project" value="UniProtKB-SubCell"/>
</dbReference>
<comment type="similarity">
    <text evidence="2">Belongs to the cation transport ATPase (P-type) (TC 3.A.3) family. Type IIIA subfamily.</text>
</comment>
<keyword evidence="3" id="KW-0597">Phosphoprotein</keyword>
<name>A0A519B960_9DELT</name>
<dbReference type="InterPro" id="IPR023298">
    <property type="entry name" value="ATPase_P-typ_TM_dom_sf"/>
</dbReference>
<accession>A0A519B960</accession>
<dbReference type="PANTHER" id="PTHR42861">
    <property type="entry name" value="CALCIUM-TRANSPORTING ATPASE"/>
    <property type="match status" value="1"/>
</dbReference>
<keyword evidence="4 12" id="KW-0812">Transmembrane</keyword>
<dbReference type="Gene3D" id="3.40.50.1000">
    <property type="entry name" value="HAD superfamily/HAD-like"/>
    <property type="match status" value="1"/>
</dbReference>
<evidence type="ECO:0000256" key="9">
    <source>
        <dbReference type="ARBA" id="ARBA00022967"/>
    </source>
</evidence>
<dbReference type="InterPro" id="IPR023214">
    <property type="entry name" value="HAD_sf"/>
</dbReference>
<dbReference type="InterPro" id="IPR004014">
    <property type="entry name" value="ATPase_P-typ_cation-transptr_N"/>
</dbReference>
<dbReference type="GO" id="GO:0016887">
    <property type="term" value="F:ATP hydrolysis activity"/>
    <property type="evidence" value="ECO:0007669"/>
    <property type="project" value="InterPro"/>
</dbReference>
<evidence type="ECO:0000256" key="10">
    <source>
        <dbReference type="ARBA" id="ARBA00022989"/>
    </source>
</evidence>
<dbReference type="Gene3D" id="3.40.1110.10">
    <property type="entry name" value="Calcium-transporting ATPase, cytoplasmic domain N"/>
    <property type="match status" value="1"/>
</dbReference>
<feature type="transmembrane region" description="Helical" evidence="12">
    <location>
        <begin position="662"/>
        <end position="682"/>
    </location>
</feature>
<evidence type="ECO:0000259" key="13">
    <source>
        <dbReference type="SMART" id="SM00831"/>
    </source>
</evidence>
<dbReference type="InterPro" id="IPR008250">
    <property type="entry name" value="ATPase_P-typ_transduc_dom_A_sf"/>
</dbReference>
<evidence type="ECO:0000256" key="4">
    <source>
        <dbReference type="ARBA" id="ARBA00022692"/>
    </source>
</evidence>
<dbReference type="InterPro" id="IPR044492">
    <property type="entry name" value="P_typ_ATPase_HD_dom"/>
</dbReference>
<dbReference type="Gene3D" id="2.70.150.10">
    <property type="entry name" value="Calcium-transporting ATPase, cytoplasmic transduction domain A"/>
    <property type="match status" value="1"/>
</dbReference>
<feature type="transmembrane region" description="Helical" evidence="12">
    <location>
        <begin position="752"/>
        <end position="772"/>
    </location>
</feature>
<evidence type="ECO:0000256" key="1">
    <source>
        <dbReference type="ARBA" id="ARBA00004141"/>
    </source>
</evidence>
<feature type="transmembrane region" description="Helical" evidence="12">
    <location>
        <begin position="725"/>
        <end position="746"/>
    </location>
</feature>
<evidence type="ECO:0000313" key="15">
    <source>
        <dbReference type="Proteomes" id="UP000320813"/>
    </source>
</evidence>
<comment type="subcellular location">
    <subcellularLocation>
        <location evidence="1">Membrane</location>
        <topology evidence="1">Multi-pass membrane protein</topology>
    </subcellularLocation>
</comment>
<dbReference type="EMBL" id="SGBD01000007">
    <property type="protein sequence ID" value="RZD13825.1"/>
    <property type="molecule type" value="Genomic_DNA"/>
</dbReference>
<feature type="domain" description="Cation-transporting P-type ATPase N-terminal" evidence="13">
    <location>
        <begin position="2"/>
        <end position="63"/>
    </location>
</feature>